<proteinExistence type="predicted"/>
<protein>
    <submittedName>
        <fullName evidence="1">Uncharacterized protein</fullName>
    </submittedName>
</protein>
<dbReference type="InParanoid" id="J0WTG4"/>
<accession>J0WTG4</accession>
<reference evidence="2" key="1">
    <citation type="journal article" date="2012" name="Science">
        <title>The Paleozoic origin of enzymatic lignin decomposition reconstructed from 31 fungal genomes.</title>
        <authorList>
            <person name="Floudas D."/>
            <person name="Binder M."/>
            <person name="Riley R."/>
            <person name="Barry K."/>
            <person name="Blanchette R.A."/>
            <person name="Henrissat B."/>
            <person name="Martinez A.T."/>
            <person name="Otillar R."/>
            <person name="Spatafora J.W."/>
            <person name="Yadav J.S."/>
            <person name="Aerts A."/>
            <person name="Benoit I."/>
            <person name="Boyd A."/>
            <person name="Carlson A."/>
            <person name="Copeland A."/>
            <person name="Coutinho P.M."/>
            <person name="de Vries R.P."/>
            <person name="Ferreira P."/>
            <person name="Findley K."/>
            <person name="Foster B."/>
            <person name="Gaskell J."/>
            <person name="Glotzer D."/>
            <person name="Gorecki P."/>
            <person name="Heitman J."/>
            <person name="Hesse C."/>
            <person name="Hori C."/>
            <person name="Igarashi K."/>
            <person name="Jurgens J.A."/>
            <person name="Kallen N."/>
            <person name="Kersten P."/>
            <person name="Kohler A."/>
            <person name="Kuees U."/>
            <person name="Kumar T.K.A."/>
            <person name="Kuo A."/>
            <person name="LaButti K."/>
            <person name="Larrondo L.F."/>
            <person name="Lindquist E."/>
            <person name="Ling A."/>
            <person name="Lombard V."/>
            <person name="Lucas S."/>
            <person name="Lundell T."/>
            <person name="Martin R."/>
            <person name="McLaughlin D.J."/>
            <person name="Morgenstern I."/>
            <person name="Morin E."/>
            <person name="Murat C."/>
            <person name="Nagy L.G."/>
            <person name="Nolan M."/>
            <person name="Ohm R.A."/>
            <person name="Patyshakuliyeva A."/>
            <person name="Rokas A."/>
            <person name="Ruiz-Duenas F.J."/>
            <person name="Sabat G."/>
            <person name="Salamov A."/>
            <person name="Samejima M."/>
            <person name="Schmutz J."/>
            <person name="Slot J.C."/>
            <person name="St John F."/>
            <person name="Stenlid J."/>
            <person name="Sun H."/>
            <person name="Sun S."/>
            <person name="Syed K."/>
            <person name="Tsang A."/>
            <person name="Wiebenga A."/>
            <person name="Young D."/>
            <person name="Pisabarro A."/>
            <person name="Eastwood D.C."/>
            <person name="Martin F."/>
            <person name="Cullen D."/>
            <person name="Grigoriev I.V."/>
            <person name="Hibbett D.S."/>
        </authorList>
    </citation>
    <scope>NUCLEOTIDE SEQUENCE [LARGE SCALE GENOMIC DNA]</scope>
    <source>
        <strain evidence="2">TFB10046</strain>
    </source>
</reference>
<gene>
    <name evidence="1" type="ORF">AURDEDRAFT_175268</name>
</gene>
<dbReference type="AlphaFoldDB" id="J0WTG4"/>
<sequence>MWNPLTDPKYKDPPHDLHEAIIHDFSGSIADLVDVTNTVDEFVKRRYIFVTDLPGYNTTFPSI</sequence>
<organism evidence="1 2">
    <name type="scientific">Auricularia subglabra (strain TFB-10046 / SS5)</name>
    <name type="common">White-rot fungus</name>
    <name type="synonym">Auricularia delicata (strain TFB10046)</name>
    <dbReference type="NCBI Taxonomy" id="717982"/>
    <lineage>
        <taxon>Eukaryota</taxon>
        <taxon>Fungi</taxon>
        <taxon>Dikarya</taxon>
        <taxon>Basidiomycota</taxon>
        <taxon>Agaricomycotina</taxon>
        <taxon>Agaricomycetes</taxon>
        <taxon>Auriculariales</taxon>
        <taxon>Auriculariaceae</taxon>
        <taxon>Auricularia</taxon>
    </lineage>
</organism>
<dbReference type="KEGG" id="adl:AURDEDRAFT_175268"/>
<name>J0WTG4_AURST</name>
<evidence type="ECO:0000313" key="1">
    <source>
        <dbReference type="EMBL" id="EJD35618.1"/>
    </source>
</evidence>
<dbReference type="EMBL" id="JH687884">
    <property type="protein sequence ID" value="EJD35618.1"/>
    <property type="molecule type" value="Genomic_DNA"/>
</dbReference>
<keyword evidence="2" id="KW-1185">Reference proteome</keyword>
<dbReference type="Proteomes" id="UP000006514">
    <property type="component" value="Unassembled WGS sequence"/>
</dbReference>
<evidence type="ECO:0000313" key="2">
    <source>
        <dbReference type="Proteomes" id="UP000006514"/>
    </source>
</evidence>